<feature type="transmembrane region" description="Helical" evidence="1">
    <location>
        <begin position="69"/>
        <end position="93"/>
    </location>
</feature>
<feature type="transmembrane region" description="Helical" evidence="1">
    <location>
        <begin position="41"/>
        <end position="62"/>
    </location>
</feature>
<keyword evidence="1" id="KW-0812">Transmembrane</keyword>
<dbReference type="Proteomes" id="UP000678243">
    <property type="component" value="Unassembled WGS sequence"/>
</dbReference>
<dbReference type="InterPro" id="IPR009793">
    <property type="entry name" value="DUF1361"/>
</dbReference>
<dbReference type="Pfam" id="PF07099">
    <property type="entry name" value="DUF1361"/>
    <property type="match status" value="1"/>
</dbReference>
<evidence type="ECO:0000256" key="1">
    <source>
        <dbReference type="SAM" id="Phobius"/>
    </source>
</evidence>
<reference evidence="2 3" key="1">
    <citation type="submission" date="2021-04" db="EMBL/GenBank/DDBJ databases">
        <title>Whole genome analysis of root endophytic bacterium Microbacterium paraoxydans ku-mp colonizing RP-bio226 rice variety.</title>
        <authorList>
            <person name="Ulaganathan K."/>
            <person name="Latha B."/>
        </authorList>
    </citation>
    <scope>NUCLEOTIDE SEQUENCE [LARGE SCALE GENOMIC DNA]</scope>
    <source>
        <strain evidence="3">ku-mp</strain>
    </source>
</reference>
<evidence type="ECO:0000313" key="2">
    <source>
        <dbReference type="EMBL" id="MBS0024193.1"/>
    </source>
</evidence>
<sequence>MNAIIVLLAGATALNLFALLLVVLRAPLYRVRLYRPMVVNIGLSLAPAVALAVLAMVCAVIVAVGVPPLVLWVAIGAGGAVWLLLLPNSAYLITELNFSHRRDGDPVPLWFDIVATLALALSGVVNALLNVLVAQLAYVALRNPNAVHPFARADSWPVVGAILALVSFGVYLGRHIRFNSWDLVRPTRFARTLVAHFAAPGRVVEALGFCLLHAVLLAILYVLLVGPMAMLL</sequence>
<feature type="transmembrane region" description="Helical" evidence="1">
    <location>
        <begin position="206"/>
        <end position="226"/>
    </location>
</feature>
<dbReference type="EMBL" id="JAGTUK010000002">
    <property type="protein sequence ID" value="MBS0024193.1"/>
    <property type="molecule type" value="Genomic_DNA"/>
</dbReference>
<gene>
    <name evidence="2" type="ORF">KE274_08705</name>
</gene>
<name>A0ABS5IMN9_9MICO</name>
<feature type="transmembrane region" description="Helical" evidence="1">
    <location>
        <begin position="113"/>
        <end position="141"/>
    </location>
</feature>
<evidence type="ECO:0000313" key="3">
    <source>
        <dbReference type="Proteomes" id="UP000678243"/>
    </source>
</evidence>
<proteinExistence type="predicted"/>
<organism evidence="2 3">
    <name type="scientific">Microbacterium paraoxydans</name>
    <dbReference type="NCBI Taxonomy" id="199592"/>
    <lineage>
        <taxon>Bacteria</taxon>
        <taxon>Bacillati</taxon>
        <taxon>Actinomycetota</taxon>
        <taxon>Actinomycetes</taxon>
        <taxon>Micrococcales</taxon>
        <taxon>Microbacteriaceae</taxon>
        <taxon>Microbacterium</taxon>
    </lineage>
</organism>
<comment type="caution">
    <text evidence="2">The sequence shown here is derived from an EMBL/GenBank/DDBJ whole genome shotgun (WGS) entry which is preliminary data.</text>
</comment>
<dbReference type="RefSeq" id="WP_211542847.1">
    <property type="nucleotide sequence ID" value="NZ_JAGTUK010000002.1"/>
</dbReference>
<accession>A0ABS5IMN9</accession>
<feature type="transmembrane region" description="Helical" evidence="1">
    <location>
        <begin position="153"/>
        <end position="173"/>
    </location>
</feature>
<keyword evidence="3" id="KW-1185">Reference proteome</keyword>
<keyword evidence="1" id="KW-1133">Transmembrane helix</keyword>
<protein>
    <submittedName>
        <fullName evidence="2">DUF1361 domain-containing protein</fullName>
    </submittedName>
</protein>
<keyword evidence="1" id="KW-0472">Membrane</keyword>